<proteinExistence type="inferred from homology"/>
<dbReference type="GO" id="GO:0015226">
    <property type="term" value="F:carnitine transmembrane transporter activity"/>
    <property type="evidence" value="ECO:0007669"/>
    <property type="project" value="TreeGrafter"/>
</dbReference>
<feature type="transmembrane region" description="Helical" evidence="7">
    <location>
        <begin position="419"/>
        <end position="445"/>
    </location>
</feature>
<evidence type="ECO:0000256" key="5">
    <source>
        <dbReference type="ARBA" id="ARBA00022989"/>
    </source>
</evidence>
<gene>
    <name evidence="10" type="ORF">So717_06100</name>
</gene>
<evidence type="ECO:0000256" key="3">
    <source>
        <dbReference type="ARBA" id="ARBA00022475"/>
    </source>
</evidence>
<feature type="domain" description="ABC transmembrane type-1" evidence="9">
    <location>
        <begin position="419"/>
        <end position="598"/>
    </location>
</feature>
<dbReference type="FunFam" id="1.10.3720.10:FF:000001">
    <property type="entry name" value="Glycine betaine ABC transporter, permease"/>
    <property type="match status" value="1"/>
</dbReference>
<sequence length="608" mass="66948">MSATAVGGGAEQREIDDRDVSVGTFVQEKEPYYASAFEQVQRGTLSRWHLNIWALLVPWLWSAFRGVWVLFWISLAIDVTAIVCLMQVVKFSPLLAEAQLNPDANATLIARYSGWITIYSWIGVLMLIGGRLWMGSSANRLYYSQYARWRINVAVPSGVSMNRLVIGVMVMLIVAPLTTYRATQLRLDERACFNNIRAAEGVEALLGRFDANSTAELVSVLSSEIAQRESRLETLNALETLSDEQKSERAALRKEARDLGRDRQLTEDFSNISARDKFDCYFIDDFPTLARLEPPEDITYRRVPDEEAIAAGREGATKVIEQIKDPVEGRKVTVFTYSAESIDISINYLRAQFAGGFDAMTNVLRQSLIRVEVAFMQTPWLVVAFLFIALSWAFAGLGTTIFVASSLAFLALFELWQIAMQTMALVVVSTAVCVLVGLPIGIWMAKNKWFRWITEPILDVMQTIPSLSYLVPAVAFFGISQPPAVLATVIFAMPPMIKLTALGILQVPESTKEAALAFGASERQLLRKVELPMAIPSIMAGLNQTIMLALSMATISAFIGAEGLGAIVTSALGDAQAGKGLLAGIAIALVAMMIDRILKGIRNSFSRI</sequence>
<evidence type="ECO:0000256" key="6">
    <source>
        <dbReference type="ARBA" id="ARBA00023136"/>
    </source>
</evidence>
<dbReference type="Proteomes" id="UP000436522">
    <property type="component" value="Unassembled WGS sequence"/>
</dbReference>
<evidence type="ECO:0000256" key="2">
    <source>
        <dbReference type="ARBA" id="ARBA00022448"/>
    </source>
</evidence>
<dbReference type="RefSeq" id="WP_159974709.1">
    <property type="nucleotide sequence ID" value="NZ_BLIV01000001.1"/>
</dbReference>
<dbReference type="Pfam" id="PF00528">
    <property type="entry name" value="BPD_transp_1"/>
    <property type="match status" value="1"/>
</dbReference>
<dbReference type="InterPro" id="IPR035906">
    <property type="entry name" value="MetI-like_sf"/>
</dbReference>
<dbReference type="PANTHER" id="PTHR47737">
    <property type="entry name" value="GLYCINE BETAINE/PROLINE BETAINE TRANSPORT SYSTEM PERMEASE PROTEIN PROW"/>
    <property type="match status" value="1"/>
</dbReference>
<feature type="transmembrane region" description="Helical" evidence="7">
    <location>
        <begin position="112"/>
        <end position="133"/>
    </location>
</feature>
<comment type="subcellular location">
    <subcellularLocation>
        <location evidence="1 7">Cell membrane</location>
        <topology evidence="1 7">Multi-pass membrane protein</topology>
    </subcellularLocation>
</comment>
<evidence type="ECO:0000313" key="11">
    <source>
        <dbReference type="Proteomes" id="UP000436522"/>
    </source>
</evidence>
<evidence type="ECO:0000256" key="4">
    <source>
        <dbReference type="ARBA" id="ARBA00022692"/>
    </source>
</evidence>
<dbReference type="CDD" id="cd06261">
    <property type="entry name" value="TM_PBP2"/>
    <property type="match status" value="1"/>
</dbReference>
<accession>A0A640VM47</accession>
<name>A0A640VM47_9RHOB</name>
<keyword evidence="2 7" id="KW-0813">Transport</keyword>
<organism evidence="10 11">
    <name type="scientific">Roseobacter cerasinus</name>
    <dbReference type="NCBI Taxonomy" id="2602289"/>
    <lineage>
        <taxon>Bacteria</taxon>
        <taxon>Pseudomonadati</taxon>
        <taxon>Pseudomonadota</taxon>
        <taxon>Alphaproteobacteria</taxon>
        <taxon>Rhodobacterales</taxon>
        <taxon>Roseobacteraceae</taxon>
        <taxon>Roseobacter</taxon>
    </lineage>
</organism>
<feature type="transmembrane region" description="Helical" evidence="7">
    <location>
        <begin position="70"/>
        <end position="91"/>
    </location>
</feature>
<comment type="similarity">
    <text evidence="7">Belongs to the binding-protein-dependent transport system permease family.</text>
</comment>
<dbReference type="GO" id="GO:0005275">
    <property type="term" value="F:amine transmembrane transporter activity"/>
    <property type="evidence" value="ECO:0007669"/>
    <property type="project" value="TreeGrafter"/>
</dbReference>
<dbReference type="SUPFAM" id="SSF161098">
    <property type="entry name" value="MetI-like"/>
    <property type="match status" value="1"/>
</dbReference>
<dbReference type="AlphaFoldDB" id="A0A640VM47"/>
<dbReference type="PROSITE" id="PS50928">
    <property type="entry name" value="ABC_TM1"/>
    <property type="match status" value="1"/>
</dbReference>
<evidence type="ECO:0000256" key="7">
    <source>
        <dbReference type="RuleBase" id="RU363032"/>
    </source>
</evidence>
<keyword evidence="4 7" id="KW-0812">Transmembrane</keyword>
<dbReference type="GO" id="GO:0031460">
    <property type="term" value="P:glycine betaine transport"/>
    <property type="evidence" value="ECO:0007669"/>
    <property type="project" value="TreeGrafter"/>
</dbReference>
<feature type="transmembrane region" description="Helical" evidence="7">
    <location>
        <begin position="580"/>
        <end position="598"/>
    </location>
</feature>
<dbReference type="EMBL" id="BLIV01000001">
    <property type="protein sequence ID" value="GFE48857.1"/>
    <property type="molecule type" value="Genomic_DNA"/>
</dbReference>
<reference evidence="10 11" key="1">
    <citation type="submission" date="2019-12" db="EMBL/GenBank/DDBJ databases">
        <title>Roseobacter cerasinus sp. nov., isolated from seawater around aquaculture.</title>
        <authorList>
            <person name="Muramatsu S."/>
            <person name="Takabe Y."/>
            <person name="Mori K."/>
            <person name="Takaichi S."/>
            <person name="Hanada S."/>
        </authorList>
    </citation>
    <scope>NUCLEOTIDE SEQUENCE [LARGE SCALE GENOMIC DNA]</scope>
    <source>
        <strain evidence="10 11">AI77</strain>
    </source>
</reference>
<keyword evidence="3" id="KW-1003">Cell membrane</keyword>
<feature type="transmembrane region" description="Helical" evidence="7">
    <location>
        <begin position="153"/>
        <end position="177"/>
    </location>
</feature>
<dbReference type="Gene3D" id="1.10.3720.10">
    <property type="entry name" value="MetI-like"/>
    <property type="match status" value="1"/>
</dbReference>
<dbReference type="PANTHER" id="PTHR47737:SF1">
    <property type="entry name" value="GLYCINE BETAINE_PROLINE BETAINE TRANSPORT SYSTEM PERMEASE PROTEIN PROW"/>
    <property type="match status" value="1"/>
</dbReference>
<keyword evidence="5 7" id="KW-1133">Transmembrane helix</keyword>
<keyword evidence="6 7" id="KW-0472">Membrane</keyword>
<evidence type="ECO:0000313" key="10">
    <source>
        <dbReference type="EMBL" id="GFE48857.1"/>
    </source>
</evidence>
<dbReference type="InterPro" id="IPR000515">
    <property type="entry name" value="MetI-like"/>
</dbReference>
<protein>
    <recommendedName>
        <fullName evidence="9">ABC transmembrane type-1 domain-containing protein</fullName>
    </recommendedName>
</protein>
<keyword evidence="11" id="KW-1185">Reference proteome</keyword>
<evidence type="ECO:0000259" key="9">
    <source>
        <dbReference type="PROSITE" id="PS50928"/>
    </source>
</evidence>
<feature type="transmembrane region" description="Helical" evidence="7">
    <location>
        <begin position="546"/>
        <end position="568"/>
    </location>
</feature>
<dbReference type="OrthoDB" id="9815258at2"/>
<evidence type="ECO:0000256" key="1">
    <source>
        <dbReference type="ARBA" id="ARBA00004651"/>
    </source>
</evidence>
<dbReference type="GO" id="GO:0043190">
    <property type="term" value="C:ATP-binding cassette (ABC) transporter complex"/>
    <property type="evidence" value="ECO:0007669"/>
    <property type="project" value="TreeGrafter"/>
</dbReference>
<keyword evidence="8" id="KW-0175">Coiled coil</keyword>
<evidence type="ECO:0000256" key="8">
    <source>
        <dbReference type="SAM" id="Coils"/>
    </source>
</evidence>
<dbReference type="GO" id="GO:0015871">
    <property type="term" value="P:choline transport"/>
    <property type="evidence" value="ECO:0007669"/>
    <property type="project" value="TreeGrafter"/>
</dbReference>
<feature type="transmembrane region" description="Helical" evidence="7">
    <location>
        <begin position="380"/>
        <end position="413"/>
    </location>
</feature>
<feature type="coiled-coil region" evidence="8">
    <location>
        <begin position="235"/>
        <end position="262"/>
    </location>
</feature>
<comment type="caution">
    <text evidence="10">The sequence shown here is derived from an EMBL/GenBank/DDBJ whole genome shotgun (WGS) entry which is preliminary data.</text>
</comment>